<protein>
    <submittedName>
        <fullName evidence="4">4'-phosphopantetheinyl transferase family protein</fullName>
    </submittedName>
</protein>
<dbReference type="EMBL" id="JBHSNW010000002">
    <property type="protein sequence ID" value="MFC5814176.1"/>
    <property type="molecule type" value="Genomic_DNA"/>
</dbReference>
<dbReference type="PANTHER" id="PTHR12215">
    <property type="entry name" value="PHOSPHOPANTETHEINE TRANSFERASE"/>
    <property type="match status" value="1"/>
</dbReference>
<dbReference type="GO" id="GO:0016740">
    <property type="term" value="F:transferase activity"/>
    <property type="evidence" value="ECO:0007669"/>
    <property type="project" value="UniProtKB-KW"/>
</dbReference>
<evidence type="ECO:0000256" key="2">
    <source>
        <dbReference type="ARBA" id="ARBA00022679"/>
    </source>
</evidence>
<keyword evidence="2 4" id="KW-0808">Transferase</keyword>
<feature type="domain" description="4'-phosphopantetheinyl transferase" evidence="3">
    <location>
        <begin position="126"/>
        <end position="192"/>
    </location>
</feature>
<evidence type="ECO:0000313" key="4">
    <source>
        <dbReference type="EMBL" id="MFC5814176.1"/>
    </source>
</evidence>
<sequence length="246" mass="25832">MGARVWRVNVDRPERPGWWHCLSAAEREKAAALAEPLARRRYVAAHAALRAVLGELCGVPAAQLAFGTDASGRPCLRSSGGGPDFNLEGWGEGSDFNLSHSGGVPDFNLSHSGEWALIAVAAPGGRVGVDVERVRDDFDHLEMARRMYQAEEAARVCAAGPGAGLAEYFRLWTAKEAYVKASGAGLAGLRDVLVRPEAGTCAESRGGSALSRSLPGSQVPVRWLDVAPGYAAALVTTASTPAPRTG</sequence>
<dbReference type="Pfam" id="PF01648">
    <property type="entry name" value="ACPS"/>
    <property type="match status" value="1"/>
</dbReference>
<comment type="similarity">
    <text evidence="1">Belongs to the P-Pant transferase superfamily. Gsp/Sfp/HetI/AcpT family.</text>
</comment>
<organism evidence="4 5">
    <name type="scientific">Nonomuraea harbinensis</name>
    <dbReference type="NCBI Taxonomy" id="1286938"/>
    <lineage>
        <taxon>Bacteria</taxon>
        <taxon>Bacillati</taxon>
        <taxon>Actinomycetota</taxon>
        <taxon>Actinomycetes</taxon>
        <taxon>Streptosporangiales</taxon>
        <taxon>Streptosporangiaceae</taxon>
        <taxon>Nonomuraea</taxon>
    </lineage>
</organism>
<keyword evidence="5" id="KW-1185">Reference proteome</keyword>
<dbReference type="InterPro" id="IPR050559">
    <property type="entry name" value="P-Pant_transferase_sf"/>
</dbReference>
<dbReference type="RefSeq" id="WP_219547798.1">
    <property type="nucleotide sequence ID" value="NZ_JAHKRN010000035.1"/>
</dbReference>
<evidence type="ECO:0000256" key="1">
    <source>
        <dbReference type="ARBA" id="ARBA00010990"/>
    </source>
</evidence>
<evidence type="ECO:0000259" key="3">
    <source>
        <dbReference type="Pfam" id="PF01648"/>
    </source>
</evidence>
<gene>
    <name evidence="4" type="ORF">ACFPUY_03720</name>
</gene>
<dbReference type="PANTHER" id="PTHR12215:SF10">
    <property type="entry name" value="L-AMINOADIPATE-SEMIALDEHYDE DEHYDROGENASE-PHOSPHOPANTETHEINYL TRANSFERASE"/>
    <property type="match status" value="1"/>
</dbReference>
<reference evidence="5" key="1">
    <citation type="journal article" date="2019" name="Int. J. Syst. Evol. Microbiol.">
        <title>The Global Catalogue of Microorganisms (GCM) 10K type strain sequencing project: providing services to taxonomists for standard genome sequencing and annotation.</title>
        <authorList>
            <consortium name="The Broad Institute Genomics Platform"/>
            <consortium name="The Broad Institute Genome Sequencing Center for Infectious Disease"/>
            <person name="Wu L."/>
            <person name="Ma J."/>
        </authorList>
    </citation>
    <scope>NUCLEOTIDE SEQUENCE [LARGE SCALE GENOMIC DNA]</scope>
    <source>
        <strain evidence="5">CGMCC 4.7106</strain>
    </source>
</reference>
<dbReference type="Proteomes" id="UP001596096">
    <property type="component" value="Unassembled WGS sequence"/>
</dbReference>
<evidence type="ECO:0000313" key="5">
    <source>
        <dbReference type="Proteomes" id="UP001596096"/>
    </source>
</evidence>
<accession>A0ABW1BN02</accession>
<name>A0ABW1BN02_9ACTN</name>
<comment type="caution">
    <text evidence="4">The sequence shown here is derived from an EMBL/GenBank/DDBJ whole genome shotgun (WGS) entry which is preliminary data.</text>
</comment>
<dbReference type="InterPro" id="IPR008278">
    <property type="entry name" value="4-PPantetheinyl_Trfase_dom"/>
</dbReference>
<proteinExistence type="inferred from homology"/>